<accession>A0A3G2T3D9</accession>
<dbReference type="InterPro" id="IPR015421">
    <property type="entry name" value="PyrdxlP-dep_Trfase_major"/>
</dbReference>
<reference evidence="7 8" key="1">
    <citation type="submission" date="2018-10" db="EMBL/GenBank/DDBJ databases">
        <title>The complete genome of Acinetobacter wuhouensis strain WCHAW010062.</title>
        <authorList>
            <person name="Hu Y."/>
            <person name="Long H."/>
            <person name="Feng Y."/>
            <person name="Zong Z."/>
        </authorList>
    </citation>
    <scope>NUCLEOTIDE SEQUENCE [LARGE SCALE GENOMIC DNA]</scope>
    <source>
        <strain evidence="7 8">WCHAW010062</strain>
    </source>
</reference>
<dbReference type="Gene3D" id="3.40.640.10">
    <property type="entry name" value="Type I PLP-dependent aspartate aminotransferase-like (Major domain)"/>
    <property type="match status" value="1"/>
</dbReference>
<dbReference type="NCBIfam" id="NF004767">
    <property type="entry name" value="PRK06105.1"/>
    <property type="match status" value="1"/>
</dbReference>
<dbReference type="InterPro" id="IPR005814">
    <property type="entry name" value="Aminotrans_3"/>
</dbReference>
<dbReference type="GO" id="GO:0004015">
    <property type="term" value="F:adenosylmethionine-8-amino-7-oxononanoate transaminase activity"/>
    <property type="evidence" value="ECO:0007669"/>
    <property type="project" value="TreeGrafter"/>
</dbReference>
<name>A0A3G2T3D9_9GAMM</name>
<comment type="cofactor">
    <cofactor evidence="1">
        <name>pyridoxal 5'-phosphate</name>
        <dbReference type="ChEBI" id="CHEBI:597326"/>
    </cofactor>
</comment>
<evidence type="ECO:0000256" key="5">
    <source>
        <dbReference type="ARBA" id="ARBA00022898"/>
    </source>
</evidence>
<evidence type="ECO:0000256" key="2">
    <source>
        <dbReference type="ARBA" id="ARBA00008954"/>
    </source>
</evidence>
<dbReference type="InterPro" id="IPR049704">
    <property type="entry name" value="Aminotrans_3_PPA_site"/>
</dbReference>
<dbReference type="EMBL" id="CP033133">
    <property type="protein sequence ID" value="AYO54734.1"/>
    <property type="molecule type" value="Genomic_DNA"/>
</dbReference>
<evidence type="ECO:0000256" key="6">
    <source>
        <dbReference type="RuleBase" id="RU003560"/>
    </source>
</evidence>
<proteinExistence type="inferred from homology"/>
<evidence type="ECO:0000256" key="1">
    <source>
        <dbReference type="ARBA" id="ARBA00001933"/>
    </source>
</evidence>
<evidence type="ECO:0000256" key="4">
    <source>
        <dbReference type="ARBA" id="ARBA00022679"/>
    </source>
</evidence>
<dbReference type="PANTHER" id="PTHR42684">
    <property type="entry name" value="ADENOSYLMETHIONINE-8-AMINO-7-OXONONANOATE AMINOTRANSFERASE"/>
    <property type="match status" value="1"/>
</dbReference>
<dbReference type="CDD" id="cd00610">
    <property type="entry name" value="OAT_like"/>
    <property type="match status" value="1"/>
</dbReference>
<keyword evidence="5 6" id="KW-0663">Pyridoxal phosphate</keyword>
<dbReference type="FunFam" id="3.40.640.10:FF:000014">
    <property type="entry name" value="Adenosylmethionine-8-amino-7-oxononanoate aminotransferase, probable"/>
    <property type="match status" value="1"/>
</dbReference>
<evidence type="ECO:0000256" key="3">
    <source>
        <dbReference type="ARBA" id="ARBA00022576"/>
    </source>
</evidence>
<gene>
    <name evidence="7" type="ORF">CDG68_14220</name>
</gene>
<dbReference type="AlphaFoldDB" id="A0A3G2T3D9"/>
<dbReference type="NCBIfam" id="NF005682">
    <property type="entry name" value="PRK07480.1"/>
    <property type="match status" value="1"/>
</dbReference>
<comment type="similarity">
    <text evidence="2 6">Belongs to the class-III pyridoxal-phosphate-dependent aminotransferase family.</text>
</comment>
<organism evidence="7 8">
    <name type="scientific">Acinetobacter wuhouensis</name>
    <dbReference type="NCBI Taxonomy" id="1879050"/>
    <lineage>
        <taxon>Bacteria</taxon>
        <taxon>Pseudomonadati</taxon>
        <taxon>Pseudomonadota</taxon>
        <taxon>Gammaproteobacteria</taxon>
        <taxon>Moraxellales</taxon>
        <taxon>Moraxellaceae</taxon>
        <taxon>Acinetobacter</taxon>
    </lineage>
</organism>
<dbReference type="Pfam" id="PF00202">
    <property type="entry name" value="Aminotran_3"/>
    <property type="match status" value="1"/>
</dbReference>
<dbReference type="SUPFAM" id="SSF53383">
    <property type="entry name" value="PLP-dependent transferases"/>
    <property type="match status" value="1"/>
</dbReference>
<evidence type="ECO:0000313" key="7">
    <source>
        <dbReference type="EMBL" id="AYO54734.1"/>
    </source>
</evidence>
<dbReference type="GO" id="GO:0009448">
    <property type="term" value="P:gamma-aminobutyric acid metabolic process"/>
    <property type="evidence" value="ECO:0007669"/>
    <property type="project" value="TreeGrafter"/>
</dbReference>
<evidence type="ECO:0000313" key="8">
    <source>
        <dbReference type="Proteomes" id="UP000279962"/>
    </source>
</evidence>
<dbReference type="PANTHER" id="PTHR42684:SF3">
    <property type="entry name" value="ADENOSYLMETHIONINE-8-AMINO-7-OXONONANOATE AMINOTRANSFERASE"/>
    <property type="match status" value="1"/>
</dbReference>
<sequence>MNSQLQNCISINERANNFEELDKKVQFHPFTDAKANLEQGGFIIERGEGVYVYDIYGKKYLEGMAGLWSVAVGFNNQRLINAAVKQLNTLPFYHQFSHKAVLPSIELSEKLIEMSPVPMSKVFLANSGSEANDTAIKLVWYYQNAKGNTQKKKIISRKNAYHGITTVSASLTGIPTIHKGFDLPLKGFHHLTCPNYYREALDGESVEQFVDRLAQEFEDLILAEGPETIAAFIGEPVMGAGGVIVPPKNYWEKMQEICKRYDILVIADEVICGFGRTGEMFGSETFNIKPDMLVVSKQLSSSYQPISALMINEEIFQHVAEQTSVYGAFAHGFTGGGHPVAAAVALENLKIIEEEGLVERARRVGTRMFNKLKALENHDLVGEIRGVGLIGAIELVDCKTSKAPFETAGKLGRYFCARAHEHGLIIRNIGDVIALCPPLIISDEEIDEMVNLLQKALHDTYNWRKTFE</sequence>
<dbReference type="InterPro" id="IPR015424">
    <property type="entry name" value="PyrdxlP-dep_Trfase"/>
</dbReference>
<keyword evidence="3 7" id="KW-0032">Aminotransferase</keyword>
<dbReference type="PROSITE" id="PS00600">
    <property type="entry name" value="AA_TRANSFER_CLASS_3"/>
    <property type="match status" value="1"/>
</dbReference>
<dbReference type="GO" id="GO:0009102">
    <property type="term" value="P:biotin biosynthetic process"/>
    <property type="evidence" value="ECO:0007669"/>
    <property type="project" value="TreeGrafter"/>
</dbReference>
<dbReference type="PIRSF" id="PIRSF000521">
    <property type="entry name" value="Transaminase_4ab_Lys_Orn"/>
    <property type="match status" value="1"/>
</dbReference>
<keyword evidence="4 7" id="KW-0808">Transferase</keyword>
<dbReference type="InterPro" id="IPR015422">
    <property type="entry name" value="PyrdxlP-dep_Trfase_small"/>
</dbReference>
<dbReference type="Proteomes" id="UP000279962">
    <property type="component" value="Chromosome"/>
</dbReference>
<dbReference type="Gene3D" id="3.90.1150.10">
    <property type="entry name" value="Aspartate Aminotransferase, domain 1"/>
    <property type="match status" value="1"/>
</dbReference>
<protein>
    <submittedName>
        <fullName evidence="7">Aspartate aminotransferase family protein</fullName>
    </submittedName>
</protein>
<dbReference type="RefSeq" id="WP_087552009.1">
    <property type="nucleotide sequence ID" value="NZ_CP033133.1"/>
</dbReference>
<dbReference type="GO" id="GO:0030170">
    <property type="term" value="F:pyridoxal phosphate binding"/>
    <property type="evidence" value="ECO:0007669"/>
    <property type="project" value="InterPro"/>
</dbReference>